<evidence type="ECO:0000313" key="14">
    <source>
        <dbReference type="Proteomes" id="UP000770161"/>
    </source>
</evidence>
<dbReference type="PROSITE" id="PS01035">
    <property type="entry name" value="PTS_EIIB_TYPE_1_CYS"/>
    <property type="match status" value="1"/>
</dbReference>
<keyword evidence="6 10" id="KW-0812">Transmembrane</keyword>
<feature type="transmembrane region" description="Helical" evidence="10">
    <location>
        <begin position="176"/>
        <end position="198"/>
    </location>
</feature>
<keyword evidence="5" id="KW-0598">Phosphotransferase system</keyword>
<dbReference type="PROSITE" id="PS51103">
    <property type="entry name" value="PTS_EIIC_TYPE_1"/>
    <property type="match status" value="1"/>
</dbReference>
<evidence type="ECO:0000256" key="2">
    <source>
        <dbReference type="ARBA" id="ARBA00022448"/>
    </source>
</evidence>
<dbReference type="Pfam" id="PF02378">
    <property type="entry name" value="PTS_EIIC"/>
    <property type="match status" value="1"/>
</dbReference>
<dbReference type="InterPro" id="IPR003352">
    <property type="entry name" value="PTS_EIIC"/>
</dbReference>
<dbReference type="NCBIfam" id="TIGR00826">
    <property type="entry name" value="EIIB_glc"/>
    <property type="match status" value="1"/>
</dbReference>
<organism evidence="13 14">
    <name type="scientific">Mammaliicoccus lentus</name>
    <name type="common">Staphylococcus lentus</name>
    <dbReference type="NCBI Taxonomy" id="42858"/>
    <lineage>
        <taxon>Bacteria</taxon>
        <taxon>Bacillati</taxon>
        <taxon>Bacillota</taxon>
        <taxon>Bacilli</taxon>
        <taxon>Bacillales</taxon>
        <taxon>Staphylococcaceae</taxon>
        <taxon>Mammaliicoccus</taxon>
    </lineage>
</organism>
<feature type="domain" description="PTS EIIC type-1" evidence="12">
    <location>
        <begin position="4"/>
        <end position="425"/>
    </location>
</feature>
<feature type="transmembrane region" description="Helical" evidence="10">
    <location>
        <begin position="57"/>
        <end position="84"/>
    </location>
</feature>
<feature type="transmembrane region" description="Helical" evidence="10">
    <location>
        <begin position="91"/>
        <end position="113"/>
    </location>
</feature>
<keyword evidence="7 10" id="KW-1133">Transmembrane helix</keyword>
<evidence type="ECO:0000259" key="11">
    <source>
        <dbReference type="PROSITE" id="PS51098"/>
    </source>
</evidence>
<feature type="transmembrane region" description="Helical" evidence="10">
    <location>
        <begin position="284"/>
        <end position="303"/>
    </location>
</feature>
<protein>
    <submittedName>
        <fullName evidence="13">PTS transporter subunit EIIC</fullName>
    </submittedName>
</protein>
<keyword evidence="4" id="KW-0762">Sugar transport</keyword>
<dbReference type="RefSeq" id="WP_216683797.1">
    <property type="nucleotide sequence ID" value="NZ_JAHLZN010000022.1"/>
</dbReference>
<feature type="transmembrane region" description="Helical" evidence="10">
    <location>
        <begin position="133"/>
        <end position="155"/>
    </location>
</feature>
<evidence type="ECO:0000256" key="1">
    <source>
        <dbReference type="ARBA" id="ARBA00004651"/>
    </source>
</evidence>
<evidence type="ECO:0000313" key="13">
    <source>
        <dbReference type="EMBL" id="MBU6114367.1"/>
    </source>
</evidence>
<keyword evidence="8 10" id="KW-0472">Membrane</keyword>
<proteinExistence type="predicted"/>
<evidence type="ECO:0000256" key="6">
    <source>
        <dbReference type="ARBA" id="ARBA00022692"/>
    </source>
</evidence>
<feature type="domain" description="PTS EIIB type-1" evidence="11">
    <location>
        <begin position="441"/>
        <end position="520"/>
    </location>
</feature>
<feature type="transmembrane region" description="Helical" evidence="10">
    <location>
        <begin position="391"/>
        <end position="413"/>
    </location>
</feature>
<accession>A0ABS6H0C8</accession>
<dbReference type="PANTHER" id="PTHR30009:SF24">
    <property type="entry name" value="PTS SYSTEM, IIBC COMPONENT"/>
    <property type="match status" value="1"/>
</dbReference>
<dbReference type="InterPro" id="IPR013013">
    <property type="entry name" value="PTS_EIIC_1"/>
</dbReference>
<evidence type="ECO:0000256" key="10">
    <source>
        <dbReference type="SAM" id="Phobius"/>
    </source>
</evidence>
<evidence type="ECO:0000256" key="4">
    <source>
        <dbReference type="ARBA" id="ARBA00022597"/>
    </source>
</evidence>
<evidence type="ECO:0000256" key="8">
    <source>
        <dbReference type="ARBA" id="ARBA00023136"/>
    </source>
</evidence>
<dbReference type="CDD" id="cd00212">
    <property type="entry name" value="PTS_IIB_glc"/>
    <property type="match status" value="1"/>
</dbReference>
<feature type="transmembrane region" description="Helical" evidence="10">
    <location>
        <begin position="12"/>
        <end position="37"/>
    </location>
</feature>
<feature type="transmembrane region" description="Helical" evidence="10">
    <location>
        <begin position="315"/>
        <end position="332"/>
    </location>
</feature>
<dbReference type="PROSITE" id="PS51098">
    <property type="entry name" value="PTS_EIIB_TYPE_1"/>
    <property type="match status" value="1"/>
</dbReference>
<evidence type="ECO:0000256" key="5">
    <source>
        <dbReference type="ARBA" id="ARBA00022683"/>
    </source>
</evidence>
<comment type="subcellular location">
    <subcellularLocation>
        <location evidence="1">Cell membrane</location>
        <topology evidence="1">Multi-pass membrane protein</topology>
    </subcellularLocation>
</comment>
<name>A0ABS6H0C8_MAMLE</name>
<keyword evidence="2" id="KW-0813">Transport</keyword>
<feature type="active site" description="Phosphocysteine intermediate; for EIIB activity" evidence="9">
    <location>
        <position position="463"/>
    </location>
</feature>
<dbReference type="InterPro" id="IPR050429">
    <property type="entry name" value="PTS_Glucose_EIICBA"/>
</dbReference>
<reference evidence="13 14" key="1">
    <citation type="submission" date="2021-06" db="EMBL/GenBank/DDBJ databases">
        <title>Staphylococcus lentus K169 genome sequencing.</title>
        <authorList>
            <person name="Sundareshan S."/>
            <person name="Akhila D.S."/>
            <person name="Prachi D."/>
            <person name="Sivakumar R."/>
            <person name="Rajendhran J."/>
            <person name="Isloor S."/>
            <person name="Hegde N.R."/>
        </authorList>
    </citation>
    <scope>NUCLEOTIDE SEQUENCE [LARGE SCALE GENOMIC DNA]</scope>
    <source>
        <strain evidence="13 14">K169</strain>
    </source>
</reference>
<evidence type="ECO:0000256" key="7">
    <source>
        <dbReference type="ARBA" id="ARBA00022989"/>
    </source>
</evidence>
<dbReference type="Proteomes" id="UP000770161">
    <property type="component" value="Unassembled WGS sequence"/>
</dbReference>
<keyword evidence="3" id="KW-1003">Cell membrane</keyword>
<gene>
    <name evidence="13" type="ORF">KQ656_10365</name>
</gene>
<dbReference type="InterPro" id="IPR018113">
    <property type="entry name" value="PTrfase_EIIB_Cys"/>
</dbReference>
<evidence type="ECO:0000259" key="12">
    <source>
        <dbReference type="PROSITE" id="PS51103"/>
    </source>
</evidence>
<evidence type="ECO:0000256" key="9">
    <source>
        <dbReference type="PROSITE-ProRule" id="PRU00421"/>
    </source>
</evidence>
<dbReference type="InterPro" id="IPR001996">
    <property type="entry name" value="PTS_IIB_1"/>
</dbReference>
<dbReference type="PANTHER" id="PTHR30009">
    <property type="entry name" value="CYTOCHROME C-TYPE SYNTHESIS PROTEIN AND PTS TRANSMEMBRANE COMPONENT"/>
    <property type="match status" value="1"/>
</dbReference>
<keyword evidence="14" id="KW-1185">Reference proteome</keyword>
<sequence length="520" mass="57417">MSFKNINQSIQTFGRTLLLPIGVLAPIGMILGISGALTQDYMVEKVPFLGNKIVNEILESILTISNVIFDNIPLLFALGVAYGMSKKDKGIAVFASVTGYLCLIVSMNVYLVLTGTIADADVMTQKGQIEVLGIQTVNISAAGGIITGLVAARATDKFYYLELPDALAFFSGKKSVPIITIFEMGVIGLFIPFIWNYLVSILTNLSSVITSVMGPFFTAAGERLFIPFGLHHVWNALFRFTEAGGTYEIDGEKYVGVFPAITEVLFNQGPNSKYWEMMPELSRFMAQQQMLVVLFIFPAIALAIYKTSYKNNKKYVKSMMVTMVLTAFLGNVTEPLEFTFAFIAPPLFIVYAVIVGLGALTLSLFSVSIGYIRGTIFDFVIFGVLYENSNWIYLVLVGLVYGVITYFIFYIAITKFDIKTPGREAVGSSNNSSLLKEKKYGDIAELVIDGLGGKRNIKNIDNCITRLRIDLGDSNLVQEDIINDTGCMGITYPNENHIHIVYGPKVEVVRNTLEQKMEEN</sequence>
<dbReference type="EMBL" id="JAHLZN010000022">
    <property type="protein sequence ID" value="MBU6114367.1"/>
    <property type="molecule type" value="Genomic_DNA"/>
</dbReference>
<dbReference type="Pfam" id="PF00367">
    <property type="entry name" value="PTS_EIIB"/>
    <property type="match status" value="1"/>
</dbReference>
<comment type="caution">
    <text evidence="13">The sequence shown here is derived from an EMBL/GenBank/DDBJ whole genome shotgun (WGS) entry which is preliminary data.</text>
</comment>
<evidence type="ECO:0000256" key="3">
    <source>
        <dbReference type="ARBA" id="ARBA00022475"/>
    </source>
</evidence>